<dbReference type="GO" id="GO:0005829">
    <property type="term" value="C:cytosol"/>
    <property type="evidence" value="ECO:0007669"/>
    <property type="project" value="TreeGrafter"/>
</dbReference>
<evidence type="ECO:0000313" key="7">
    <source>
        <dbReference type="Proteomes" id="UP000319335"/>
    </source>
</evidence>
<dbReference type="SUPFAM" id="SSF52242">
    <property type="entry name" value="Cobalamin (vitamin B12)-binding domain"/>
    <property type="match status" value="1"/>
</dbReference>
<dbReference type="Gene3D" id="1.10.1240.10">
    <property type="entry name" value="Methionine synthase domain"/>
    <property type="match status" value="1"/>
</dbReference>
<dbReference type="Proteomes" id="UP000319335">
    <property type="component" value="Unassembled WGS sequence"/>
</dbReference>
<protein>
    <submittedName>
        <fullName evidence="6">Dimethylamine corrinoid protein 3</fullName>
    </submittedName>
</protein>
<comment type="caution">
    <text evidence="6">The sequence shown here is derived from an EMBL/GenBank/DDBJ whole genome shotgun (WGS) entry which is preliminary data.</text>
</comment>
<evidence type="ECO:0000256" key="2">
    <source>
        <dbReference type="ARBA" id="ARBA00022723"/>
    </source>
</evidence>
<dbReference type="GO" id="GO:0050897">
    <property type="term" value="F:cobalt ion binding"/>
    <property type="evidence" value="ECO:0007669"/>
    <property type="project" value="InterPro"/>
</dbReference>
<dbReference type="PANTHER" id="PTHR45833">
    <property type="entry name" value="METHIONINE SYNTHASE"/>
    <property type="match status" value="1"/>
</dbReference>
<evidence type="ECO:0000259" key="5">
    <source>
        <dbReference type="PROSITE" id="PS51337"/>
    </source>
</evidence>
<feature type="domain" description="B12-binding" evidence="4">
    <location>
        <begin position="94"/>
        <end position="218"/>
    </location>
</feature>
<dbReference type="GO" id="GO:0008705">
    <property type="term" value="F:methionine synthase activity"/>
    <property type="evidence" value="ECO:0007669"/>
    <property type="project" value="TreeGrafter"/>
</dbReference>
<evidence type="ECO:0000313" key="6">
    <source>
        <dbReference type="EMBL" id="TQD25077.1"/>
    </source>
</evidence>
<dbReference type="InterPro" id="IPR012741">
    <property type="entry name" value="Corrinoid_p"/>
</dbReference>
<dbReference type="PROSITE" id="PS51337">
    <property type="entry name" value="B12_BINDING_NTER"/>
    <property type="match status" value="1"/>
</dbReference>
<dbReference type="OrthoDB" id="125202at2157"/>
<dbReference type="PANTHER" id="PTHR45833:SF1">
    <property type="entry name" value="METHIONINE SYNTHASE"/>
    <property type="match status" value="1"/>
</dbReference>
<name>A0A7Z8KQS9_9EURY</name>
<dbReference type="SMART" id="SM01018">
    <property type="entry name" value="B12-binding_2"/>
    <property type="match status" value="1"/>
</dbReference>
<dbReference type="Pfam" id="PF02607">
    <property type="entry name" value="B12-binding_2"/>
    <property type="match status" value="1"/>
</dbReference>
<dbReference type="GO" id="GO:0050667">
    <property type="term" value="P:homocysteine metabolic process"/>
    <property type="evidence" value="ECO:0007669"/>
    <property type="project" value="TreeGrafter"/>
</dbReference>
<dbReference type="Pfam" id="PF02310">
    <property type="entry name" value="B12-binding"/>
    <property type="match status" value="1"/>
</dbReference>
<dbReference type="FunFam" id="3.40.50.280:FF:000003">
    <property type="entry name" value="Dimethylamine methyltransferase corrinoid protein"/>
    <property type="match status" value="1"/>
</dbReference>
<evidence type="ECO:0000256" key="1">
    <source>
        <dbReference type="ARBA" id="ARBA00010854"/>
    </source>
</evidence>
<evidence type="ECO:0000259" key="4">
    <source>
        <dbReference type="PROSITE" id="PS51332"/>
    </source>
</evidence>
<keyword evidence="3" id="KW-0170">Cobalt</keyword>
<dbReference type="InterPro" id="IPR036724">
    <property type="entry name" value="Cobalamin-bd_sf"/>
</dbReference>
<comment type="similarity">
    <text evidence="1">Belongs to the methylamine corrinoid protein family.</text>
</comment>
<organism evidence="6 7">
    <name type="scientific">Methanolobus vulcani</name>
    <dbReference type="NCBI Taxonomy" id="38026"/>
    <lineage>
        <taxon>Archaea</taxon>
        <taxon>Methanobacteriati</taxon>
        <taxon>Methanobacteriota</taxon>
        <taxon>Stenosarchaea group</taxon>
        <taxon>Methanomicrobia</taxon>
        <taxon>Methanosarcinales</taxon>
        <taxon>Methanosarcinaceae</taxon>
        <taxon>Methanolobus</taxon>
    </lineage>
</organism>
<dbReference type="RefSeq" id="WP_154809803.1">
    <property type="nucleotide sequence ID" value="NZ_VIAQ01000015.1"/>
</dbReference>
<dbReference type="GO" id="GO:0031419">
    <property type="term" value="F:cobalamin binding"/>
    <property type="evidence" value="ECO:0007669"/>
    <property type="project" value="InterPro"/>
</dbReference>
<proteinExistence type="inferred from homology"/>
<sequence length="218" mass="22856">MVTQDEINSKAKDAVMDFDDELVEEICEEAIDAGLDAVSLIQDGLTAGMIEIGNQFNEGKLHLPHVIAAAEAMSAGVAILTPVLEEQGGTTESKGKVAIGTIEGDIHTIGKDIVATMLKVDGFEVIDLGQDVAITTFVEAVKKHKPLIVGSSALMTTTMTSQAQVEEQLKEAGLRDSVLTMIGGAPVTQEWANKIGADIYAENATDAVAKCRAAAGEC</sequence>
<dbReference type="Gene3D" id="3.40.50.280">
    <property type="entry name" value="Cobalamin-binding domain"/>
    <property type="match status" value="1"/>
</dbReference>
<dbReference type="PROSITE" id="PS51332">
    <property type="entry name" value="B12_BINDING"/>
    <property type="match status" value="1"/>
</dbReference>
<dbReference type="InterPro" id="IPR050554">
    <property type="entry name" value="Met_Synthase/Corrinoid"/>
</dbReference>
<dbReference type="AlphaFoldDB" id="A0A7Z8KQS9"/>
<reference evidence="6 7" key="1">
    <citation type="submission" date="2019-06" db="EMBL/GenBank/DDBJ databases">
        <title>Draft genome sequence of Methanolobus vulcani B1d.</title>
        <authorList>
            <person name="Creighbaum A.J."/>
            <person name="Ticak T."/>
            <person name="Hariraju D."/>
            <person name="Arivett B.A."/>
            <person name="Ferguson D.J.Jr."/>
        </authorList>
    </citation>
    <scope>NUCLEOTIDE SEQUENCE [LARGE SCALE GENOMIC DNA]</scope>
    <source>
        <strain evidence="6 7">B1d</strain>
    </source>
</reference>
<dbReference type="GO" id="GO:0015948">
    <property type="term" value="P:methanogenesis"/>
    <property type="evidence" value="ECO:0007669"/>
    <property type="project" value="InterPro"/>
</dbReference>
<dbReference type="GO" id="GO:0046653">
    <property type="term" value="P:tetrahydrofolate metabolic process"/>
    <property type="evidence" value="ECO:0007669"/>
    <property type="project" value="TreeGrafter"/>
</dbReference>
<dbReference type="CDD" id="cd02070">
    <property type="entry name" value="corrinoid_protein_B12-BD"/>
    <property type="match status" value="1"/>
</dbReference>
<evidence type="ECO:0000256" key="3">
    <source>
        <dbReference type="ARBA" id="ARBA00023285"/>
    </source>
</evidence>
<feature type="domain" description="B12-binding N-terminal" evidence="5">
    <location>
        <begin position="1"/>
        <end position="92"/>
    </location>
</feature>
<keyword evidence="7" id="KW-1185">Reference proteome</keyword>
<dbReference type="NCBIfam" id="TIGR02370">
    <property type="entry name" value="pyl_corrinoid"/>
    <property type="match status" value="1"/>
</dbReference>
<gene>
    <name evidence="6" type="ORF">FKV42_08465</name>
</gene>
<dbReference type="InterPro" id="IPR006158">
    <property type="entry name" value="Cobalamin-bd"/>
</dbReference>
<dbReference type="InterPro" id="IPR036594">
    <property type="entry name" value="Meth_synthase_dom"/>
</dbReference>
<accession>A0A7Z8KQS9</accession>
<keyword evidence="2" id="KW-0479">Metal-binding</keyword>
<dbReference type="InterPro" id="IPR003759">
    <property type="entry name" value="Cbl-bd_cap"/>
</dbReference>
<dbReference type="SUPFAM" id="SSF47644">
    <property type="entry name" value="Methionine synthase domain"/>
    <property type="match status" value="1"/>
</dbReference>
<dbReference type="EMBL" id="VIAQ01000015">
    <property type="protein sequence ID" value="TQD25077.1"/>
    <property type="molecule type" value="Genomic_DNA"/>
</dbReference>